<dbReference type="PROSITE" id="PS50005">
    <property type="entry name" value="TPR"/>
    <property type="match status" value="4"/>
</dbReference>
<feature type="repeat" description="TPR" evidence="3">
    <location>
        <begin position="129"/>
        <end position="162"/>
    </location>
</feature>
<dbReference type="NCBIfam" id="TIGR02917">
    <property type="entry name" value="PEP_TPR_lipo"/>
    <property type="match status" value="1"/>
</dbReference>
<organism evidence="5 6">
    <name type="scientific">Thiohalobacter thiocyanaticus</name>
    <dbReference type="NCBI Taxonomy" id="585455"/>
    <lineage>
        <taxon>Bacteria</taxon>
        <taxon>Pseudomonadati</taxon>
        <taxon>Pseudomonadota</taxon>
        <taxon>Gammaproteobacteria</taxon>
        <taxon>Thiohalobacterales</taxon>
        <taxon>Thiohalobacteraceae</taxon>
        <taxon>Thiohalobacter</taxon>
    </lineage>
</organism>
<feature type="repeat" description="TPR" evidence="3">
    <location>
        <begin position="197"/>
        <end position="230"/>
    </location>
</feature>
<dbReference type="InterPro" id="IPR051012">
    <property type="entry name" value="CellSynth/LPSAsmb/PSIAsmb"/>
</dbReference>
<accession>A0A1Z4VR96</accession>
<dbReference type="Gene3D" id="1.25.40.10">
    <property type="entry name" value="Tetratricopeptide repeat domain"/>
    <property type="match status" value="4"/>
</dbReference>
<reference evidence="5 6" key="1">
    <citation type="submission" date="2017-05" db="EMBL/GenBank/DDBJ databases">
        <title>Thiocyanate degradation by Thiohalobacter thiocyanaticus FOKN1.</title>
        <authorList>
            <person name="Oshiki M."/>
            <person name="Fukushima T."/>
            <person name="Kawano S."/>
            <person name="Nakagawa J."/>
        </authorList>
    </citation>
    <scope>NUCLEOTIDE SEQUENCE [LARGE SCALE GENOMIC DNA]</scope>
    <source>
        <strain evidence="5 6">FOKN1</strain>
    </source>
</reference>
<keyword evidence="2 3" id="KW-0802">TPR repeat</keyword>
<dbReference type="Proteomes" id="UP000218765">
    <property type="component" value="Chromosome"/>
</dbReference>
<protein>
    <submittedName>
        <fullName evidence="5">Uncharacterized protein</fullName>
    </submittedName>
</protein>
<keyword evidence="6" id="KW-1185">Reference proteome</keyword>
<dbReference type="InterPro" id="IPR014266">
    <property type="entry name" value="PEP-CTERM_TPR_PrsT"/>
</dbReference>
<feature type="signal peptide" evidence="4">
    <location>
        <begin position="1"/>
        <end position="20"/>
    </location>
</feature>
<evidence type="ECO:0000256" key="4">
    <source>
        <dbReference type="SAM" id="SignalP"/>
    </source>
</evidence>
<dbReference type="EMBL" id="AP018052">
    <property type="protein sequence ID" value="BAZ94005.1"/>
    <property type="molecule type" value="Genomic_DNA"/>
</dbReference>
<dbReference type="SMART" id="SM00028">
    <property type="entry name" value="TPR"/>
    <property type="match status" value="15"/>
</dbReference>
<dbReference type="AlphaFoldDB" id="A0A1Z4VR96"/>
<dbReference type="SUPFAM" id="SSF48452">
    <property type="entry name" value="TPR-like"/>
    <property type="match status" value="5"/>
</dbReference>
<sequence>MHIHMRFLLALLSACWLATAAAEVAPVGADYEAALSAYNNDDVQTAVILLKNILQKHPDNLSAHVLLGKAYLKTGDAAGAEKELRIADRLGADPSLTTVAWARALKQQREYQEALGLADPERFPAVVQAQLLVVHGHIHLETRQPEAARDVFADAVRLQPEAIEPVLGQALAELQLGQVEQARGYVARALELDDGAADVWQVRASIEYAAGALEQALKYYGRALEYVPGHLAARMGRAGVYIDLERYASAVKDLETLREQHPYDPRANYMLAVAHGRLGNASEAQQALADAGQVLNQMPREQLVSDGASLLLSGLVNFSRGAWEEAYRDLSETVKLYPDQTSARKLLARIHVQREEYTQAIDVLEPLIMSGAADYQSLTMLGTALVKTGRYDKAERYLEQAMAHDNEGAEARMQHALVSLATGRDEQAMANLQELLDNGGLASSAGMTLVVLHLRRNDPQAAIRLAQQLLQQDPDDKRLRNLLGAAQLAAGRFTDARATFNAILEHDPKYMPARINLGKLAVRKENYQQARSIFEDILRTDPEHTLTLIEMARLERAMGQSEAAIAWLRKAVAHDRRSIDGALELVGLYLSLGRADAATEVATAISDEMEDSLPVLQALVRSHLAQGSADLARVNLDRMSKLAGFDSGWMFRIAQLQLQAKDEAAAMFSLRKALAERPEFLRAGVMLTELYLQGGKYILAMEQAQALQQANPDSSEGYRLAGDIHHARGEVEAALASYRAGLVREEDPRLVVAQYRVLLAQDRLQAGVALLEDWLQRRPQASLVRFALADGLLRLGDHARAAAAYETLVADGFNPPLVLNNLANTYLELGDDRALATARRAHALDPDSAMLNDTLGWILVNRGQSGEALPYLRHAHARAAGNPEIRYHIAVALQQQGRNREARREFQAALAGAATFPGRDDARMRLQALDHAADS</sequence>
<proteinExistence type="predicted"/>
<dbReference type="KEGG" id="ttc:FOKN1_1617"/>
<feature type="repeat" description="TPR" evidence="3">
    <location>
        <begin position="511"/>
        <end position="544"/>
    </location>
</feature>
<dbReference type="Pfam" id="PF14559">
    <property type="entry name" value="TPR_19"/>
    <property type="match status" value="4"/>
</dbReference>
<evidence type="ECO:0000313" key="5">
    <source>
        <dbReference type="EMBL" id="BAZ94005.1"/>
    </source>
</evidence>
<evidence type="ECO:0000313" key="6">
    <source>
        <dbReference type="Proteomes" id="UP000218765"/>
    </source>
</evidence>
<evidence type="ECO:0000256" key="1">
    <source>
        <dbReference type="ARBA" id="ARBA00022737"/>
    </source>
</evidence>
<feature type="repeat" description="TPR" evidence="3">
    <location>
        <begin position="375"/>
        <end position="408"/>
    </location>
</feature>
<dbReference type="InterPro" id="IPR011990">
    <property type="entry name" value="TPR-like_helical_dom_sf"/>
</dbReference>
<evidence type="ECO:0000256" key="3">
    <source>
        <dbReference type="PROSITE-ProRule" id="PRU00339"/>
    </source>
</evidence>
<evidence type="ECO:0000256" key="2">
    <source>
        <dbReference type="ARBA" id="ARBA00022803"/>
    </source>
</evidence>
<name>A0A1Z4VR96_9GAMM</name>
<dbReference type="PANTHER" id="PTHR45586:SF1">
    <property type="entry name" value="LIPOPOLYSACCHARIDE ASSEMBLY PROTEIN B"/>
    <property type="match status" value="1"/>
</dbReference>
<keyword evidence="4" id="KW-0732">Signal</keyword>
<dbReference type="Pfam" id="PF13432">
    <property type="entry name" value="TPR_16"/>
    <property type="match status" value="5"/>
</dbReference>
<feature type="chain" id="PRO_5013029342" evidence="4">
    <location>
        <begin position="21"/>
        <end position="935"/>
    </location>
</feature>
<keyword evidence="1" id="KW-0677">Repeat</keyword>
<dbReference type="InterPro" id="IPR019734">
    <property type="entry name" value="TPR_rpt"/>
</dbReference>
<dbReference type="PANTHER" id="PTHR45586">
    <property type="entry name" value="TPR REPEAT-CONTAINING PROTEIN PA4667"/>
    <property type="match status" value="1"/>
</dbReference>
<gene>
    <name evidence="5" type="ORF">FOKN1_1617</name>
</gene>